<evidence type="ECO:0000313" key="4">
    <source>
        <dbReference type="Proteomes" id="UP000011083"/>
    </source>
</evidence>
<organism evidence="3 4">
    <name type="scientific">Acanthamoeba castellanii (strain ATCC 30010 / Neff)</name>
    <dbReference type="NCBI Taxonomy" id="1257118"/>
    <lineage>
        <taxon>Eukaryota</taxon>
        <taxon>Amoebozoa</taxon>
        <taxon>Discosea</taxon>
        <taxon>Longamoebia</taxon>
        <taxon>Centramoebida</taxon>
        <taxon>Acanthamoebidae</taxon>
        <taxon>Acanthamoeba</taxon>
    </lineage>
</organism>
<gene>
    <name evidence="3" type="ORF">ACA1_225960</name>
</gene>
<reference evidence="3 4" key="1">
    <citation type="journal article" date="2013" name="Genome Biol.">
        <title>Genome of Acanthamoeba castellanii highlights extensive lateral gene transfer and early evolution of tyrosine kinase signaling.</title>
        <authorList>
            <person name="Clarke M."/>
            <person name="Lohan A.J."/>
            <person name="Liu B."/>
            <person name="Lagkouvardos I."/>
            <person name="Roy S."/>
            <person name="Zafar N."/>
            <person name="Bertelli C."/>
            <person name="Schilde C."/>
            <person name="Kianianmomeni A."/>
            <person name="Burglin T.R."/>
            <person name="Frech C."/>
            <person name="Turcotte B."/>
            <person name="Kopec K.O."/>
            <person name="Synnott J.M."/>
            <person name="Choo C."/>
            <person name="Paponov I."/>
            <person name="Finkler A."/>
            <person name="Soon Heng Tan C."/>
            <person name="Hutchins A.P."/>
            <person name="Weinmeier T."/>
            <person name="Rattei T."/>
            <person name="Chu J.S."/>
            <person name="Gimenez G."/>
            <person name="Irimia M."/>
            <person name="Rigden D.J."/>
            <person name="Fitzpatrick D.A."/>
            <person name="Lorenzo-Morales J."/>
            <person name="Bateman A."/>
            <person name="Chiu C.H."/>
            <person name="Tang P."/>
            <person name="Hegemann P."/>
            <person name="Fromm H."/>
            <person name="Raoult D."/>
            <person name="Greub G."/>
            <person name="Miranda-Saavedra D."/>
            <person name="Chen N."/>
            <person name="Nash P."/>
            <person name="Ginger M.L."/>
            <person name="Horn M."/>
            <person name="Schaap P."/>
            <person name="Caler L."/>
            <person name="Loftus B."/>
        </authorList>
    </citation>
    <scope>NUCLEOTIDE SEQUENCE [LARGE SCALE GENOMIC DNA]</scope>
    <source>
        <strain evidence="3 4">Neff</strain>
    </source>
</reference>
<dbReference type="VEuPathDB" id="AmoebaDB:ACA1_225960"/>
<dbReference type="AlphaFoldDB" id="L8H8N3"/>
<keyword evidence="4" id="KW-1185">Reference proteome</keyword>
<keyword evidence="1" id="KW-0106">Calcium</keyword>
<dbReference type="EMBL" id="KB007901">
    <property type="protein sequence ID" value="ELR21530.1"/>
    <property type="molecule type" value="Genomic_DNA"/>
</dbReference>
<accession>L8H8N3</accession>
<dbReference type="InterPro" id="IPR018247">
    <property type="entry name" value="EF_Hand_1_Ca_BS"/>
</dbReference>
<dbReference type="Proteomes" id="UP000011083">
    <property type="component" value="Unassembled WGS sequence"/>
</dbReference>
<dbReference type="RefSeq" id="XP_004346475.1">
    <property type="nucleotide sequence ID" value="XM_004346425.1"/>
</dbReference>
<dbReference type="Pfam" id="PF13202">
    <property type="entry name" value="EF-hand_5"/>
    <property type="match status" value="1"/>
</dbReference>
<dbReference type="InterPro" id="IPR002048">
    <property type="entry name" value="EF_hand_dom"/>
</dbReference>
<dbReference type="GeneID" id="14922428"/>
<sequence>MQRATLPVPPARNHGGKLSVGLTLRFPDMTKEEIETVVAAFQKFDLDGNGRLDKQEFALVMEEVKKTNKGKGAADRMLMDLHFDAMDKDHSGGIDIEEFIAGYNSLFHEERHELALKLHAQHPEMEVHQIERVLKAFEKFDKDGDGVLDAEEFYQLKEELMPEVSKVLLRLHTEKRFSHADDDGSGDLNRVELVAAYREIFGSQSGLSPRVGNIPINAQSAFEDFATCDTLLATRQRFNELKETCEAAEGGDVYEAVRGRMFGHPRWKPFFQLIDKLRKQV</sequence>
<dbReference type="Gene3D" id="1.10.238.10">
    <property type="entry name" value="EF-hand"/>
    <property type="match status" value="2"/>
</dbReference>
<dbReference type="SUPFAM" id="SSF47473">
    <property type="entry name" value="EF-hand"/>
    <property type="match status" value="1"/>
</dbReference>
<dbReference type="PANTHER" id="PTHR23064">
    <property type="entry name" value="TROPONIN"/>
    <property type="match status" value="1"/>
</dbReference>
<feature type="domain" description="EF-hand" evidence="2">
    <location>
        <begin position="128"/>
        <end position="163"/>
    </location>
</feature>
<dbReference type="OrthoDB" id="17324at2759"/>
<dbReference type="KEGG" id="acan:ACA1_225960"/>
<evidence type="ECO:0000313" key="3">
    <source>
        <dbReference type="EMBL" id="ELR21530.1"/>
    </source>
</evidence>
<dbReference type="GO" id="GO:0005509">
    <property type="term" value="F:calcium ion binding"/>
    <property type="evidence" value="ECO:0007669"/>
    <property type="project" value="InterPro"/>
</dbReference>
<dbReference type="InterPro" id="IPR052591">
    <property type="entry name" value="CML21-like"/>
</dbReference>
<name>L8H8N3_ACACF</name>
<dbReference type="PROSITE" id="PS00018">
    <property type="entry name" value="EF_HAND_1"/>
    <property type="match status" value="3"/>
</dbReference>
<dbReference type="SMART" id="SM00054">
    <property type="entry name" value="EFh"/>
    <property type="match status" value="4"/>
</dbReference>
<feature type="domain" description="EF-hand" evidence="2">
    <location>
        <begin position="32"/>
        <end position="67"/>
    </location>
</feature>
<feature type="domain" description="EF-hand" evidence="2">
    <location>
        <begin position="74"/>
        <end position="109"/>
    </location>
</feature>
<protein>
    <submittedName>
        <fullName evidence="3">EF hand domain containing protein</fullName>
    </submittedName>
</protein>
<evidence type="ECO:0000259" key="2">
    <source>
        <dbReference type="PROSITE" id="PS50222"/>
    </source>
</evidence>
<dbReference type="PROSITE" id="PS50222">
    <property type="entry name" value="EF_HAND_2"/>
    <property type="match status" value="3"/>
</dbReference>
<dbReference type="Pfam" id="PF13499">
    <property type="entry name" value="EF-hand_7"/>
    <property type="match status" value="1"/>
</dbReference>
<evidence type="ECO:0000256" key="1">
    <source>
        <dbReference type="ARBA" id="ARBA00022837"/>
    </source>
</evidence>
<dbReference type="STRING" id="1257118.L8H8N3"/>
<proteinExistence type="predicted"/>
<dbReference type="InterPro" id="IPR011992">
    <property type="entry name" value="EF-hand-dom_pair"/>
</dbReference>